<evidence type="ECO:0000259" key="2">
    <source>
        <dbReference type="Pfam" id="PF03795"/>
    </source>
</evidence>
<dbReference type="InterPro" id="IPR011008">
    <property type="entry name" value="Dimeric_a/b-barrel"/>
</dbReference>
<accession>A0A6V8KAN4</accession>
<name>A0A6V8KAN4_9ACTN</name>
<evidence type="ECO:0000313" key="4">
    <source>
        <dbReference type="Proteomes" id="UP000482800"/>
    </source>
</evidence>
<dbReference type="PANTHER" id="PTHR35174">
    <property type="entry name" value="BLL7171 PROTEIN-RELATED"/>
    <property type="match status" value="1"/>
</dbReference>
<gene>
    <name evidence="3" type="ORF">Phou_029370</name>
</gene>
<dbReference type="EMBL" id="BLPF01000001">
    <property type="protein sequence ID" value="GFJ78757.1"/>
    <property type="molecule type" value="Genomic_DNA"/>
</dbReference>
<dbReference type="AlphaFoldDB" id="A0A6V8KAN4"/>
<dbReference type="SUPFAM" id="SSF54909">
    <property type="entry name" value="Dimeric alpha+beta barrel"/>
    <property type="match status" value="1"/>
</dbReference>
<keyword evidence="4" id="KW-1185">Reference proteome</keyword>
<dbReference type="PANTHER" id="PTHR35174:SF3">
    <property type="entry name" value="BLL7171 PROTEIN"/>
    <property type="match status" value="1"/>
</dbReference>
<feature type="domain" description="YCII-related" evidence="2">
    <location>
        <begin position="33"/>
        <end position="145"/>
    </location>
</feature>
<evidence type="ECO:0000256" key="1">
    <source>
        <dbReference type="ARBA" id="ARBA00007689"/>
    </source>
</evidence>
<sequence>MKAGVVDLAGDVLVVRVGGPLRAGHEMDFDMAKYLILIYGDAQRWDAMTAEDRKELEAGHASFSKAAGSRVLAGHELELAPMATTLRTDGVGGVTTTDGPFLEAKEAVGGYYLMEAADLDEVMGLAALLPEVHADHSGVEIRPIVDHG</sequence>
<evidence type="ECO:0000313" key="3">
    <source>
        <dbReference type="EMBL" id="GFJ78757.1"/>
    </source>
</evidence>
<dbReference type="Gene3D" id="3.30.70.1060">
    <property type="entry name" value="Dimeric alpha+beta barrel"/>
    <property type="match status" value="1"/>
</dbReference>
<proteinExistence type="inferred from homology"/>
<dbReference type="InterPro" id="IPR005545">
    <property type="entry name" value="YCII"/>
</dbReference>
<comment type="similarity">
    <text evidence="1">Belongs to the YciI family.</text>
</comment>
<dbReference type="Pfam" id="PF03795">
    <property type="entry name" value="YCII"/>
    <property type="match status" value="1"/>
</dbReference>
<reference evidence="3 4" key="2">
    <citation type="submission" date="2020-03" db="EMBL/GenBank/DDBJ databases">
        <authorList>
            <person name="Ichikawa N."/>
            <person name="Kimura A."/>
            <person name="Kitahashi Y."/>
            <person name="Uohara A."/>
        </authorList>
    </citation>
    <scope>NUCLEOTIDE SEQUENCE [LARGE SCALE GENOMIC DNA]</scope>
    <source>
        <strain evidence="3 4">NBRC 108639</strain>
    </source>
</reference>
<protein>
    <recommendedName>
        <fullName evidence="2">YCII-related domain-containing protein</fullName>
    </recommendedName>
</protein>
<dbReference type="Proteomes" id="UP000482800">
    <property type="component" value="Unassembled WGS sequence"/>
</dbReference>
<comment type="caution">
    <text evidence="3">The sequence shown here is derived from an EMBL/GenBank/DDBJ whole genome shotgun (WGS) entry which is preliminary data.</text>
</comment>
<organism evidence="3 4">
    <name type="scientific">Phytohabitans houttuyneae</name>
    <dbReference type="NCBI Taxonomy" id="1076126"/>
    <lineage>
        <taxon>Bacteria</taxon>
        <taxon>Bacillati</taxon>
        <taxon>Actinomycetota</taxon>
        <taxon>Actinomycetes</taxon>
        <taxon>Micromonosporales</taxon>
        <taxon>Micromonosporaceae</taxon>
    </lineage>
</organism>
<reference evidence="3 4" key="1">
    <citation type="submission" date="2020-03" db="EMBL/GenBank/DDBJ databases">
        <title>Whole genome shotgun sequence of Phytohabitans houttuyneae NBRC 108639.</title>
        <authorList>
            <person name="Komaki H."/>
            <person name="Tamura T."/>
        </authorList>
    </citation>
    <scope>NUCLEOTIDE SEQUENCE [LARGE SCALE GENOMIC DNA]</scope>
    <source>
        <strain evidence="3 4">NBRC 108639</strain>
    </source>
</reference>